<dbReference type="Proteomes" id="UP000324611">
    <property type="component" value="Unassembled WGS sequence"/>
</dbReference>
<comment type="caution">
    <text evidence="1">The sequence shown here is derived from an EMBL/GenBank/DDBJ whole genome shotgun (WGS) entry which is preliminary data.</text>
</comment>
<proteinExistence type="predicted"/>
<evidence type="ECO:0000313" key="1">
    <source>
        <dbReference type="EMBL" id="KAA2243789.1"/>
    </source>
</evidence>
<accession>A0A5B2W0I1</accession>
<organism evidence="1 2">
    <name type="scientific">Chitinophaga agrisoli</name>
    <dbReference type="NCBI Taxonomy" id="2607653"/>
    <lineage>
        <taxon>Bacteria</taxon>
        <taxon>Pseudomonadati</taxon>
        <taxon>Bacteroidota</taxon>
        <taxon>Chitinophagia</taxon>
        <taxon>Chitinophagales</taxon>
        <taxon>Chitinophagaceae</taxon>
        <taxon>Chitinophaga</taxon>
    </lineage>
</organism>
<sequence>MLTSFVNTACGQADKWTGSWQIIVKQPPMQEMVMDLQIGVPQQGVLYPAKIKLHYGQYTGVYELLLARKNDNQLGIGKAKYPLQETPFKLGIWLWYLNGTLDYHDGRISVQRMWIDGFGIWMRNLYADGDWWVSTKVDLRDFLYREPITLKKLNNKPLSDSSVRRVLDLPYSDLYFGIYDRITVSDSMIFMRVEDQEKYDRDTVTLLHNRDPLFSRAEINDSNRRLNVRLDTGRNLFVFFADNYGGMPPNTGNLYMKMDGKEYSFDFRDRPNNYSTFLVADIYRGPGDSSKLSSLAGGRTTEPVATIQVDTANIVLELWDGQMEDGDSISLRLNDQWVATGFPVKHVPQQIPIRLHKGENTLLFMADNLGKIPPNTAQLWIRFGRNDRTLGLNTDMKRNNAIRLILE</sequence>
<dbReference type="AlphaFoldDB" id="A0A5B2W0I1"/>
<reference evidence="1 2" key="1">
    <citation type="submission" date="2019-09" db="EMBL/GenBank/DDBJ databases">
        <title>Chitinophaga ginsengihumi sp. nov., isolated from soil of ginseng rhizosphere.</title>
        <authorList>
            <person name="Lee J."/>
        </authorList>
    </citation>
    <scope>NUCLEOTIDE SEQUENCE [LARGE SCALE GENOMIC DNA]</scope>
    <source>
        <strain evidence="1 2">BN140078</strain>
    </source>
</reference>
<name>A0A5B2W0I1_9BACT</name>
<evidence type="ECO:0000313" key="2">
    <source>
        <dbReference type="Proteomes" id="UP000324611"/>
    </source>
</evidence>
<dbReference type="EMBL" id="VUOC01000002">
    <property type="protein sequence ID" value="KAA2243789.1"/>
    <property type="molecule type" value="Genomic_DNA"/>
</dbReference>
<reference evidence="1 2" key="2">
    <citation type="submission" date="2019-09" db="EMBL/GenBank/DDBJ databases">
        <authorList>
            <person name="Jin C."/>
        </authorList>
    </citation>
    <scope>NUCLEOTIDE SEQUENCE [LARGE SCALE GENOMIC DNA]</scope>
    <source>
        <strain evidence="1 2">BN140078</strain>
    </source>
</reference>
<protein>
    <submittedName>
        <fullName evidence="1">Uncharacterized protein</fullName>
    </submittedName>
</protein>
<keyword evidence="2" id="KW-1185">Reference proteome</keyword>
<gene>
    <name evidence="1" type="ORF">F0L74_15035</name>
</gene>
<dbReference type="RefSeq" id="WP_149838664.1">
    <property type="nucleotide sequence ID" value="NZ_VUOC01000002.1"/>
</dbReference>